<keyword evidence="1" id="KW-0812">Transmembrane</keyword>
<reference evidence="3" key="1">
    <citation type="journal article" date="2020" name="Int. J. Syst. Evol. Microbiol.">
        <title>Aquipluma nitroreducens gen. nov. sp. nov., a novel facultatively anaerobic bacterium isolated from a freshwater lake.</title>
        <authorList>
            <person name="Watanabe M."/>
            <person name="Kojima H."/>
            <person name="Fukui M."/>
        </authorList>
    </citation>
    <scope>NUCLEOTIDE SEQUENCE</scope>
    <source>
        <strain evidence="3">MeG22</strain>
    </source>
</reference>
<evidence type="ECO:0000313" key="4">
    <source>
        <dbReference type="Proteomes" id="UP001193389"/>
    </source>
</evidence>
<dbReference type="InterPro" id="IPR000073">
    <property type="entry name" value="AB_hydrolase_1"/>
</dbReference>
<feature type="domain" description="AB hydrolase-1" evidence="2">
    <location>
        <begin position="98"/>
        <end position="205"/>
    </location>
</feature>
<organism evidence="3 4">
    <name type="scientific">Aquipluma nitroreducens</name>
    <dbReference type="NCBI Taxonomy" id="2010828"/>
    <lineage>
        <taxon>Bacteria</taxon>
        <taxon>Pseudomonadati</taxon>
        <taxon>Bacteroidota</taxon>
        <taxon>Bacteroidia</taxon>
        <taxon>Marinilabiliales</taxon>
        <taxon>Prolixibacteraceae</taxon>
        <taxon>Aquipluma</taxon>
    </lineage>
</organism>
<keyword evidence="1" id="KW-0472">Membrane</keyword>
<accession>A0A5K7SCB4</accession>
<evidence type="ECO:0000313" key="3">
    <source>
        <dbReference type="EMBL" id="BBE19109.1"/>
    </source>
</evidence>
<dbReference type="Proteomes" id="UP001193389">
    <property type="component" value="Chromosome"/>
</dbReference>
<dbReference type="PANTHER" id="PTHR43798">
    <property type="entry name" value="MONOACYLGLYCEROL LIPASE"/>
    <property type="match status" value="1"/>
</dbReference>
<dbReference type="GO" id="GO:0016020">
    <property type="term" value="C:membrane"/>
    <property type="evidence" value="ECO:0007669"/>
    <property type="project" value="TreeGrafter"/>
</dbReference>
<evidence type="ECO:0000256" key="1">
    <source>
        <dbReference type="SAM" id="Phobius"/>
    </source>
</evidence>
<name>A0A5K7SCB4_9BACT</name>
<sequence>MLQPYPTNQCLTDKYSLTNPSIPISDEKYLIVCSGVILRPNNYNKSIEMRSIITLVFITFFSITLAFSQSSERKFVSINNKQMSYITFGLEARKANEPVFVFESGLGSGGGSYGSLFPFVQNKFAGLVYDRNGIGESEIDTSVKTDADVVKRLHDLLKTLKISPPYLLVGHSIGGPFIRLYASIYPNEICGLFFIDPTDFLLTKEEDNKVKINTLSSTGYQELLMIYFKNIINDTSTSDGFRNEAKRELNESSPIFFKNYSSLQPLQDIPITVMIAYYKHIEHYETEMNENLKLGINLIPWWKELDELRIKHYAEMIKNNRDSRIILLPRYSHGIHQQDPKLVAEALIDTYENCITALKNK</sequence>
<keyword evidence="4" id="KW-1185">Reference proteome</keyword>
<feature type="transmembrane region" description="Helical" evidence="1">
    <location>
        <begin position="49"/>
        <end position="67"/>
    </location>
</feature>
<dbReference type="PANTHER" id="PTHR43798:SF33">
    <property type="entry name" value="HYDROLASE, PUTATIVE (AFU_ORTHOLOGUE AFUA_2G14860)-RELATED"/>
    <property type="match status" value="1"/>
</dbReference>
<keyword evidence="1" id="KW-1133">Transmembrane helix</keyword>
<dbReference type="Gene3D" id="3.40.50.1820">
    <property type="entry name" value="alpha/beta hydrolase"/>
    <property type="match status" value="1"/>
</dbReference>
<proteinExistence type="predicted"/>
<dbReference type="SUPFAM" id="SSF53474">
    <property type="entry name" value="alpha/beta-Hydrolases"/>
    <property type="match status" value="1"/>
</dbReference>
<dbReference type="InterPro" id="IPR050266">
    <property type="entry name" value="AB_hydrolase_sf"/>
</dbReference>
<protein>
    <submittedName>
        <fullName evidence="3">Abhydrolase, alpha/beta hydrolase fold</fullName>
    </submittedName>
</protein>
<evidence type="ECO:0000259" key="2">
    <source>
        <dbReference type="Pfam" id="PF00561"/>
    </source>
</evidence>
<dbReference type="Pfam" id="PF00561">
    <property type="entry name" value="Abhydrolase_1"/>
    <property type="match status" value="1"/>
</dbReference>
<dbReference type="EMBL" id="AP018694">
    <property type="protein sequence ID" value="BBE19109.1"/>
    <property type="molecule type" value="Genomic_DNA"/>
</dbReference>
<gene>
    <name evidence="3" type="ORF">AQPE_3283</name>
</gene>
<dbReference type="InterPro" id="IPR029058">
    <property type="entry name" value="AB_hydrolase_fold"/>
</dbReference>
<dbReference type="AlphaFoldDB" id="A0A5K7SCB4"/>
<dbReference type="KEGG" id="anf:AQPE_3283"/>